<accession>A0A1E3KXB3</accession>
<protein>
    <submittedName>
        <fullName evidence="2">Uncharacterized protein</fullName>
    </submittedName>
</protein>
<evidence type="ECO:0000313" key="3">
    <source>
        <dbReference type="Proteomes" id="UP000094578"/>
    </source>
</evidence>
<proteinExistence type="predicted"/>
<feature type="transmembrane region" description="Helical" evidence="1">
    <location>
        <begin position="190"/>
        <end position="215"/>
    </location>
</feature>
<name>A0A1E3KXB3_9BACL</name>
<dbReference type="Proteomes" id="UP000094578">
    <property type="component" value="Unassembled WGS sequence"/>
</dbReference>
<gene>
    <name evidence="2" type="ORF">PTI45_04470</name>
</gene>
<organism evidence="2 3">
    <name type="scientific">Paenibacillus nuruki</name>
    <dbReference type="NCBI Taxonomy" id="1886670"/>
    <lineage>
        <taxon>Bacteria</taxon>
        <taxon>Bacillati</taxon>
        <taxon>Bacillota</taxon>
        <taxon>Bacilli</taxon>
        <taxon>Bacillales</taxon>
        <taxon>Paenibacillaceae</taxon>
        <taxon>Paenibacillus</taxon>
    </lineage>
</organism>
<comment type="caution">
    <text evidence="2">The sequence shown here is derived from an EMBL/GenBank/DDBJ whole genome shotgun (WGS) entry which is preliminary data.</text>
</comment>
<evidence type="ECO:0000256" key="1">
    <source>
        <dbReference type="SAM" id="Phobius"/>
    </source>
</evidence>
<evidence type="ECO:0000313" key="2">
    <source>
        <dbReference type="EMBL" id="ODP26192.1"/>
    </source>
</evidence>
<keyword evidence="1" id="KW-1133">Transmembrane helix</keyword>
<feature type="transmembrane region" description="Helical" evidence="1">
    <location>
        <begin position="45"/>
        <end position="66"/>
    </location>
</feature>
<dbReference type="AlphaFoldDB" id="A0A1E3KXB3"/>
<reference evidence="2 3" key="1">
    <citation type="submission" date="2016-08" db="EMBL/GenBank/DDBJ databases">
        <title>Genome sequencing of Paenibacillus sp. TI45-13ar, isolated from Korean traditional nuruk.</title>
        <authorList>
            <person name="Kim S.-J."/>
        </authorList>
    </citation>
    <scope>NUCLEOTIDE SEQUENCE [LARGE SCALE GENOMIC DNA]</scope>
    <source>
        <strain evidence="2 3">TI45-13ar</strain>
    </source>
</reference>
<keyword evidence="3" id="KW-1185">Reference proteome</keyword>
<keyword evidence="1" id="KW-0472">Membrane</keyword>
<feature type="transmembrane region" description="Helical" evidence="1">
    <location>
        <begin position="12"/>
        <end position="33"/>
    </location>
</feature>
<dbReference type="RefSeq" id="WP_069329779.1">
    <property type="nucleotide sequence ID" value="NZ_MDER01000089.1"/>
</dbReference>
<sequence>MRALCSSLLQLIKNVILIAVFAYPITFIIQLLVGNSLFSSYNLLLIHYVQHYGSWLILFTATLIIAHSNENQIALMEKIRENHYLLEVQRWAATSFISPTHLYYLFSPPTAVTSDQKSNAYDPFYIKVVNDFRDRVYSHIIPSRTIPLRKPNMIQIIGKPMTTYLFKHILNIVLVISVIIFWNIPYLSSWYNLILFFIIYPTLKMTDFIIAFCYIQPTSVYKKIENQFHTTEPYISWNQLDSNSDFGQTILFSWKADSDKRQRDHNQLHSLSQHKIDYNSPGISCYPYPEKEHSYFESKENSYSNFNEIIAMPVISNHKNNVIPFTKRNKKI</sequence>
<keyword evidence="1" id="KW-0812">Transmembrane</keyword>
<dbReference type="EMBL" id="MDER01000089">
    <property type="protein sequence ID" value="ODP26192.1"/>
    <property type="molecule type" value="Genomic_DNA"/>
</dbReference>
<feature type="transmembrane region" description="Helical" evidence="1">
    <location>
        <begin position="164"/>
        <end position="184"/>
    </location>
</feature>